<dbReference type="InterPro" id="IPR052236">
    <property type="entry name" value="Small_GTPase_RasD"/>
</dbReference>
<evidence type="ECO:0000256" key="4">
    <source>
        <dbReference type="ARBA" id="ARBA00023134"/>
    </source>
</evidence>
<keyword evidence="10" id="KW-1185">Reference proteome</keyword>
<keyword evidence="4" id="KW-0342">GTP-binding</keyword>
<dbReference type="SUPFAM" id="SSF52540">
    <property type="entry name" value="P-loop containing nucleoside triphosphate hydrolases"/>
    <property type="match status" value="1"/>
</dbReference>
<evidence type="ECO:0000256" key="1">
    <source>
        <dbReference type="ARBA" id="ARBA00004193"/>
    </source>
</evidence>
<dbReference type="PROSITE" id="PS51421">
    <property type="entry name" value="RAS"/>
    <property type="match status" value="1"/>
</dbReference>
<dbReference type="Proteomes" id="UP001626550">
    <property type="component" value="Unassembled WGS sequence"/>
</dbReference>
<evidence type="ECO:0000256" key="5">
    <source>
        <dbReference type="ARBA" id="ARBA00023136"/>
    </source>
</evidence>
<dbReference type="EMBL" id="JBJKFK010000187">
    <property type="protein sequence ID" value="KAL3318946.1"/>
    <property type="molecule type" value="Genomic_DNA"/>
</dbReference>
<dbReference type="GO" id="GO:0005886">
    <property type="term" value="C:plasma membrane"/>
    <property type="evidence" value="ECO:0007669"/>
    <property type="project" value="UniProtKB-SubCell"/>
</dbReference>
<keyword evidence="6" id="KW-0449">Lipoprotein</keyword>
<dbReference type="InterPro" id="IPR005225">
    <property type="entry name" value="Small_GTP-bd"/>
</dbReference>
<evidence type="ECO:0000256" key="6">
    <source>
        <dbReference type="ARBA" id="ARBA00023288"/>
    </source>
</evidence>
<feature type="compositionally biased region" description="Low complexity" evidence="8">
    <location>
        <begin position="243"/>
        <end position="257"/>
    </location>
</feature>
<dbReference type="SMART" id="SM00173">
    <property type="entry name" value="RAS"/>
    <property type="match status" value="1"/>
</dbReference>
<dbReference type="Gene3D" id="3.40.50.300">
    <property type="entry name" value="P-loop containing nucleotide triphosphate hydrolases"/>
    <property type="match status" value="1"/>
</dbReference>
<evidence type="ECO:0000256" key="8">
    <source>
        <dbReference type="SAM" id="MobiDB-lite"/>
    </source>
</evidence>
<feature type="region of interest" description="Disordered" evidence="8">
    <location>
        <begin position="1"/>
        <end position="24"/>
    </location>
</feature>
<comment type="subcellular location">
    <subcellularLocation>
        <location evidence="1">Cell membrane</location>
        <topology evidence="1">Lipid-anchor</topology>
    </subcellularLocation>
</comment>
<evidence type="ECO:0000256" key="2">
    <source>
        <dbReference type="ARBA" id="ARBA00022475"/>
    </source>
</evidence>
<sequence length="375" mass="41931">MNNEAARKNNSSPPVNGQSESSSGENQEAVVVVLGSAMVGKSTLVNQLIQNQAMLQNRKYQPTVEEVYNKVFMVRNKKCMVRFVDTAASYSFPAMQRIWIHKATAFILMCSRDQMDSIGHLTKLVKDIEKEHGEQKAAQIPTVIVINKQDLSLHDWQFMDEEVEDALTCVTKNPIPIFGVSAMNNENTLNVMESLWLQNEAIDPNNESGVTKVNFEIIKPKVTVARRFSAFAVSNIGTGLFHQSSGSSGNQSGQESSALRSPRASMTPMNTAAQGKRMSLADHKAITDGKKQNVFFPQESAQLAQYDSSQPGNKDISEEIAQELEELRIGKMPNKRKWSFKKRFLSQRLTSTKKNQILNNGNRENIPIHYECTIS</sequence>
<evidence type="ECO:0000313" key="9">
    <source>
        <dbReference type="EMBL" id="KAL3318946.1"/>
    </source>
</evidence>
<organism evidence="9 10">
    <name type="scientific">Cichlidogyrus casuarinus</name>
    <dbReference type="NCBI Taxonomy" id="1844966"/>
    <lineage>
        <taxon>Eukaryota</taxon>
        <taxon>Metazoa</taxon>
        <taxon>Spiralia</taxon>
        <taxon>Lophotrochozoa</taxon>
        <taxon>Platyhelminthes</taxon>
        <taxon>Monogenea</taxon>
        <taxon>Monopisthocotylea</taxon>
        <taxon>Dactylogyridea</taxon>
        <taxon>Ancyrocephalidae</taxon>
        <taxon>Cichlidogyrus</taxon>
    </lineage>
</organism>
<comment type="similarity">
    <text evidence="7">Belongs to the small GTPase superfamily. RasD family.</text>
</comment>
<feature type="compositionally biased region" description="Polar residues" evidence="8">
    <location>
        <begin position="1"/>
        <end position="15"/>
    </location>
</feature>
<name>A0ABD2QHD2_9PLAT</name>
<dbReference type="PROSITE" id="PS51419">
    <property type="entry name" value="RAB"/>
    <property type="match status" value="1"/>
</dbReference>
<dbReference type="PANTHER" id="PTHR46149">
    <property type="entry name" value="MIP08469P"/>
    <property type="match status" value="1"/>
</dbReference>
<dbReference type="Pfam" id="PF00071">
    <property type="entry name" value="Ras"/>
    <property type="match status" value="1"/>
</dbReference>
<dbReference type="PANTHER" id="PTHR46149:SF7">
    <property type="entry name" value="GTP-BINDING PROTEIN DI-RAS2"/>
    <property type="match status" value="1"/>
</dbReference>
<keyword evidence="2" id="KW-1003">Cell membrane</keyword>
<evidence type="ECO:0000313" key="10">
    <source>
        <dbReference type="Proteomes" id="UP001626550"/>
    </source>
</evidence>
<evidence type="ECO:0000256" key="3">
    <source>
        <dbReference type="ARBA" id="ARBA00022481"/>
    </source>
</evidence>
<keyword evidence="5" id="KW-0472">Membrane</keyword>
<feature type="region of interest" description="Disordered" evidence="8">
    <location>
        <begin position="242"/>
        <end position="276"/>
    </location>
</feature>
<dbReference type="NCBIfam" id="TIGR00231">
    <property type="entry name" value="small_GTP"/>
    <property type="match status" value="1"/>
</dbReference>
<reference evidence="9 10" key="1">
    <citation type="submission" date="2024-11" db="EMBL/GenBank/DDBJ databases">
        <title>Adaptive evolution of stress response genes in parasites aligns with host niche diversity.</title>
        <authorList>
            <person name="Hahn C."/>
            <person name="Resl P."/>
        </authorList>
    </citation>
    <scope>NUCLEOTIDE SEQUENCE [LARGE SCALE GENOMIC DNA]</scope>
    <source>
        <strain evidence="9">EGGRZ-B1_66</strain>
        <tissue evidence="9">Body</tissue>
    </source>
</reference>
<dbReference type="PRINTS" id="PR00449">
    <property type="entry name" value="RASTRNSFRMNG"/>
</dbReference>
<proteinExistence type="inferred from homology"/>
<dbReference type="InterPro" id="IPR027417">
    <property type="entry name" value="P-loop_NTPase"/>
</dbReference>
<comment type="caution">
    <text evidence="9">The sequence shown here is derived from an EMBL/GenBank/DDBJ whole genome shotgun (WGS) entry which is preliminary data.</text>
</comment>
<protein>
    <submittedName>
        <fullName evidence="9">Uncharacterized protein</fullName>
    </submittedName>
</protein>
<dbReference type="InterPro" id="IPR001806">
    <property type="entry name" value="Small_GTPase"/>
</dbReference>
<gene>
    <name evidence="9" type="ORF">Ciccas_002386</name>
</gene>
<keyword evidence="4" id="KW-0547">Nucleotide-binding</keyword>
<dbReference type="AlphaFoldDB" id="A0ABD2QHD2"/>
<evidence type="ECO:0000256" key="7">
    <source>
        <dbReference type="ARBA" id="ARBA00038061"/>
    </source>
</evidence>
<accession>A0ABD2QHD2</accession>
<keyword evidence="3" id="KW-0488">Methylation</keyword>
<dbReference type="SMART" id="SM00175">
    <property type="entry name" value="RAB"/>
    <property type="match status" value="1"/>
</dbReference>
<dbReference type="GO" id="GO:0005525">
    <property type="term" value="F:GTP binding"/>
    <property type="evidence" value="ECO:0007669"/>
    <property type="project" value="UniProtKB-KW"/>
</dbReference>